<name>A0A0A8L0C6_9SACH</name>
<dbReference type="PROSITE" id="PS50018">
    <property type="entry name" value="RAS_GTPASE_ACTIV_2"/>
    <property type="match status" value="1"/>
</dbReference>
<dbReference type="InterPro" id="IPR023152">
    <property type="entry name" value="RasGAP_CS"/>
</dbReference>
<evidence type="ECO:0000259" key="3">
    <source>
        <dbReference type="PROSITE" id="PS50018"/>
    </source>
</evidence>
<sequence length="1041" mass="119699">MAPGNKNAHLFSAVKAVSGPIVQEKFQNAPKDFSNNRYLDEADFIERVRLSQGSFNGVVQWCSNLQLNDWKTNQLKIDEKGKLGHAVNESDRRSLQNTVVEDVTDSVATASSSHPIVSHLQNCEIRLIHESSGDFVSSIIEVQTSSNVIYLRASSKPVFFDLFCSLTFWKSLKSNDVFNKTNVIQPIFHKPLDPTNVILCQCHVFGPIPKNKHVQLSGDLAKPPNDDSDDYGWFVAMGVLKSDGILDFLLQSDGSLIYSIDITKLLRSEILIVDSSIFQSDKYLFMGILPHLRKQLQISSNETCLVDNPRSSMKNKKLPQHLYVRLPLRIDLEDWFVALNSFAMPDVLSLIGTDKSNELRISNRFKISILEADLRDLEIDSTHLYSEINIWGQTVARTAIVHGSRSPFWREEFDFNFSVKTNIIKIIIKRSADESYYSIRDSIIGEIQITQEMVNDPNLNKETRLPVFSYINKNFQIGTICIKIISCLNFVLQPVNFTKFEQVLSKVSLPKICDYMQINKISTDLRLEDISLVFLDIFQAINREDDWFQALIDREFEGFDKSITMNNSNNQSLTHIYNTLFRGNSILTKTMETYCYRVGEEYLDKCIGTLIRQLIDEDESYEIDPNRIKESDPEEKQKIIEVHFQRLLSLAEKTWQLIFSTSNDLPQGIKSQLKCFRKKLEILEPDKSMSLKSLLNCISGFLFLRFLCPVILNPKIFNFVDNHPSENSRRTLTLLAKILMNLSTLTQFGAKEPWMVKMNSFVNDHEEELLDYLDKITEKKLDFTPKRLKLSSSLTRPKLELNQEILKHLPANPFLIDKYLRETELINVFATSKENEPLQNIKSVSMEQMYKVVQEGPAESGEFSIGGLEFEKMSENNTEVFGDDLLNMLKNEDEGDKKAEYQPSDNDNLMYQLEQESALLFNKIKFLVKVLDDYEYPNEIILGKAEYASFLANSLYYDKEKNVYLDFQNLFAVKDGYTKLFKSTLTAEKFFFFPESKDQYSQTGSVDETGNKTSKFSVFGKTSSDSNKKPEGRFARWFKKS</sequence>
<dbReference type="PANTHER" id="PTHR10194:SF60">
    <property type="entry name" value="RAS GTPASE-ACTIVATING PROTEIN RASKOL"/>
    <property type="match status" value="1"/>
</dbReference>
<dbReference type="SUPFAM" id="SSF48350">
    <property type="entry name" value="GTPase activation domain, GAP"/>
    <property type="match status" value="1"/>
</dbReference>
<dbReference type="SUPFAM" id="SSF49562">
    <property type="entry name" value="C2 domain (Calcium/lipid-binding domain, CaLB)"/>
    <property type="match status" value="1"/>
</dbReference>
<reference evidence="4 5" key="1">
    <citation type="submission" date="2014-03" db="EMBL/GenBank/DDBJ databases">
        <title>The genome of Kluyveromyces dobzhanskii.</title>
        <authorList>
            <person name="Nystedt B."/>
            <person name="Astrom S."/>
        </authorList>
    </citation>
    <scope>NUCLEOTIDE SEQUENCE [LARGE SCALE GENOMIC DNA]</scope>
    <source>
        <strain evidence="4 5">CBS 2104</strain>
    </source>
</reference>
<accession>A0A0A8L0C6</accession>
<dbReference type="CDD" id="cd05137">
    <property type="entry name" value="RasGAP_CLA2_BUD2"/>
    <property type="match status" value="1"/>
</dbReference>
<dbReference type="PROSITE" id="PS50004">
    <property type="entry name" value="C2"/>
    <property type="match status" value="1"/>
</dbReference>
<dbReference type="PROSITE" id="PS00509">
    <property type="entry name" value="RAS_GTPASE_ACTIV_1"/>
    <property type="match status" value="1"/>
</dbReference>
<evidence type="ECO:0000313" key="5">
    <source>
        <dbReference type="Proteomes" id="UP000031516"/>
    </source>
</evidence>
<feature type="domain" description="C2" evidence="2">
    <location>
        <begin position="343"/>
        <end position="467"/>
    </location>
</feature>
<dbReference type="OrthoDB" id="775356at2759"/>
<dbReference type="CDD" id="cd00030">
    <property type="entry name" value="C2"/>
    <property type="match status" value="1"/>
</dbReference>
<dbReference type="InterPro" id="IPR008936">
    <property type="entry name" value="Rho_GTPase_activation_prot"/>
</dbReference>
<protein>
    <submittedName>
        <fullName evidence="4">WGS project CCBQ000000000 data, contig 00016</fullName>
    </submittedName>
</protein>
<keyword evidence="1" id="KW-0343">GTPase activation</keyword>
<feature type="domain" description="Ras-GAP" evidence="3">
    <location>
        <begin position="526"/>
        <end position="744"/>
    </location>
</feature>
<dbReference type="Pfam" id="PF00616">
    <property type="entry name" value="RasGAP"/>
    <property type="match status" value="1"/>
</dbReference>
<dbReference type="InterPro" id="IPR035892">
    <property type="entry name" value="C2_domain_sf"/>
</dbReference>
<keyword evidence="5" id="KW-1185">Reference proteome</keyword>
<proteinExistence type="predicted"/>
<evidence type="ECO:0000313" key="4">
    <source>
        <dbReference type="EMBL" id="CDO92288.1"/>
    </source>
</evidence>
<dbReference type="GO" id="GO:0007165">
    <property type="term" value="P:signal transduction"/>
    <property type="evidence" value="ECO:0007669"/>
    <property type="project" value="UniProtKB-ARBA"/>
</dbReference>
<dbReference type="InterPro" id="IPR000008">
    <property type="entry name" value="C2_dom"/>
</dbReference>
<comment type="caution">
    <text evidence="4">The sequence shown here is derived from an EMBL/GenBank/DDBJ whole genome shotgun (WGS) entry which is preliminary data.</text>
</comment>
<dbReference type="GO" id="GO:0005096">
    <property type="term" value="F:GTPase activator activity"/>
    <property type="evidence" value="ECO:0007669"/>
    <property type="project" value="UniProtKB-KW"/>
</dbReference>
<evidence type="ECO:0000259" key="2">
    <source>
        <dbReference type="PROSITE" id="PS50004"/>
    </source>
</evidence>
<dbReference type="Proteomes" id="UP000031516">
    <property type="component" value="Unassembled WGS sequence"/>
</dbReference>
<dbReference type="InterPro" id="IPR001936">
    <property type="entry name" value="RasGAP_dom"/>
</dbReference>
<dbReference type="Pfam" id="PF00168">
    <property type="entry name" value="C2"/>
    <property type="match status" value="1"/>
</dbReference>
<dbReference type="Gene3D" id="1.10.506.10">
    <property type="entry name" value="GTPase Activation - p120gap, domain 1"/>
    <property type="match status" value="1"/>
</dbReference>
<dbReference type="PANTHER" id="PTHR10194">
    <property type="entry name" value="RAS GTPASE-ACTIVATING PROTEINS"/>
    <property type="match status" value="1"/>
</dbReference>
<dbReference type="EMBL" id="CCBQ010000012">
    <property type="protein sequence ID" value="CDO92288.1"/>
    <property type="molecule type" value="Genomic_DNA"/>
</dbReference>
<organism evidence="4 5">
    <name type="scientific">Kluyveromyces dobzhanskii CBS 2104</name>
    <dbReference type="NCBI Taxonomy" id="1427455"/>
    <lineage>
        <taxon>Eukaryota</taxon>
        <taxon>Fungi</taxon>
        <taxon>Dikarya</taxon>
        <taxon>Ascomycota</taxon>
        <taxon>Saccharomycotina</taxon>
        <taxon>Saccharomycetes</taxon>
        <taxon>Saccharomycetales</taxon>
        <taxon>Saccharomycetaceae</taxon>
        <taxon>Kluyveromyces</taxon>
    </lineage>
</organism>
<gene>
    <name evidence="4" type="ORF">KLDO_g608</name>
</gene>
<dbReference type="AlphaFoldDB" id="A0A0A8L0C6"/>
<dbReference type="InterPro" id="IPR039360">
    <property type="entry name" value="Ras_GTPase"/>
</dbReference>
<dbReference type="SMART" id="SM00323">
    <property type="entry name" value="RasGAP"/>
    <property type="match status" value="1"/>
</dbReference>
<evidence type="ECO:0000256" key="1">
    <source>
        <dbReference type="ARBA" id="ARBA00022468"/>
    </source>
</evidence>